<dbReference type="InterPro" id="IPR001138">
    <property type="entry name" value="Zn2Cys6_DnaBD"/>
</dbReference>
<dbReference type="Gene3D" id="4.10.240.10">
    <property type="entry name" value="Zn(2)-C6 fungal-type DNA-binding domain"/>
    <property type="match status" value="1"/>
</dbReference>
<dbReference type="AlphaFoldDB" id="A0A2J6RC03"/>
<dbReference type="CDD" id="cd00067">
    <property type="entry name" value="GAL4"/>
    <property type="match status" value="1"/>
</dbReference>
<feature type="compositionally biased region" description="Polar residues" evidence="2">
    <location>
        <begin position="90"/>
        <end position="119"/>
    </location>
</feature>
<evidence type="ECO:0000256" key="1">
    <source>
        <dbReference type="ARBA" id="ARBA00023242"/>
    </source>
</evidence>
<keyword evidence="1" id="KW-0539">Nucleus</keyword>
<dbReference type="STRING" id="1149755.A0A2J6RC03"/>
<dbReference type="InterPro" id="IPR036864">
    <property type="entry name" value="Zn2-C6_fun-type_DNA-bd_sf"/>
</dbReference>
<feature type="region of interest" description="Disordered" evidence="2">
    <location>
        <begin position="29"/>
        <end position="129"/>
    </location>
</feature>
<dbReference type="GO" id="GO:0045944">
    <property type="term" value="P:positive regulation of transcription by RNA polymerase II"/>
    <property type="evidence" value="ECO:0007669"/>
    <property type="project" value="TreeGrafter"/>
</dbReference>
<dbReference type="Proteomes" id="UP000235786">
    <property type="component" value="Unassembled WGS sequence"/>
</dbReference>
<feature type="compositionally biased region" description="Polar residues" evidence="2">
    <location>
        <begin position="172"/>
        <end position="183"/>
    </location>
</feature>
<evidence type="ECO:0000313" key="5">
    <source>
        <dbReference type="Proteomes" id="UP000235786"/>
    </source>
</evidence>
<evidence type="ECO:0000313" key="4">
    <source>
        <dbReference type="EMBL" id="PMD36046.1"/>
    </source>
</evidence>
<dbReference type="PANTHER" id="PTHR31644">
    <property type="entry name" value="TRANSCRIPTIONAL ACTIVATOR ARO80-RELATED"/>
    <property type="match status" value="1"/>
</dbReference>
<organism evidence="4 5">
    <name type="scientific">Hyaloscypha variabilis (strain UAMH 11265 / GT02V1 / F)</name>
    <name type="common">Meliniomyces variabilis</name>
    <dbReference type="NCBI Taxonomy" id="1149755"/>
    <lineage>
        <taxon>Eukaryota</taxon>
        <taxon>Fungi</taxon>
        <taxon>Dikarya</taxon>
        <taxon>Ascomycota</taxon>
        <taxon>Pezizomycotina</taxon>
        <taxon>Leotiomycetes</taxon>
        <taxon>Helotiales</taxon>
        <taxon>Hyaloscyphaceae</taxon>
        <taxon>Hyaloscypha</taxon>
        <taxon>Hyaloscypha variabilis</taxon>
    </lineage>
</organism>
<accession>A0A2J6RC03</accession>
<dbReference type="InterPro" id="IPR052780">
    <property type="entry name" value="AAA_Catabolism_Regulators"/>
</dbReference>
<evidence type="ECO:0000259" key="3">
    <source>
        <dbReference type="PROSITE" id="PS50048"/>
    </source>
</evidence>
<dbReference type="CDD" id="cd12148">
    <property type="entry name" value="fungal_TF_MHR"/>
    <property type="match status" value="1"/>
</dbReference>
<sequence>MSQQSDSGRPIGAKRKRRVYQACEPCRMRKAKCDRGSEDDPRPPPCARCKRESIQSQCTLASKRIRSRTERSESISHEQTTGREDGPATPVSSRTARSNVQGRDSFNSPRQRLNSSHPSTLDEGLSDEDHNTRRYASTSQRNLTDNVIHTLVSKPNDALALLFEAAGRQDPSALNSTRQSPDTSSKELEVEHQNQPLESSSRVAEHYTLNNIPTPHSTNASVTATVPSPSAETQEIWKRYRFVRQGWLTALEAIQYVDLFFHNLSPLSPILLDYYSLHSNHRALITDEPMLCTTILTISSRYHVMGGVGGRLRSDDIHRKFWLYWKTLFMRVMYAQDTGSNQKTRALGTIESFLLMTEWHARALHFPPDVDGWDCEMLDASDDEEHGGNQKEEKRPTEEIEGAARRSDRMSWMLLGCALTLSHELGVSDQRLQNREVSSEYFANEDDRRYAEFLESRRSRPRRLLYIYINQMASRLGWTSMIPRIISDSGEQNFGSQSEKQWYSIMTRWISLTRLTKTASDMLFSHATTKQLLRTGNYVTSLEHFRELLQDWYADYQGLPSEKRLLNMLFIEYQFTRTYINSLAVQAVVDRALKIHNPHSGPKEFRMTFVFENHSVDFPFIQDVVDGSRQILKAVLALNEEGVLKFCPVRIFSRIISASILLLKATGLGARSEEAQISLELIDKLIHALRSEPVDELHLANSYASLLETHAKAFRKILRVSRSRDNSARITNGGQAAQYPLQNSGTNFNQMIAETAEPFNGNEVGNDLGLWAGADGMGYGNFDDWMCLPLDAFDPGIMESNSSLGASGLDFFSI</sequence>
<reference evidence="4 5" key="1">
    <citation type="submission" date="2016-04" db="EMBL/GenBank/DDBJ databases">
        <title>A degradative enzymes factory behind the ericoid mycorrhizal symbiosis.</title>
        <authorList>
            <consortium name="DOE Joint Genome Institute"/>
            <person name="Martino E."/>
            <person name="Morin E."/>
            <person name="Grelet G."/>
            <person name="Kuo A."/>
            <person name="Kohler A."/>
            <person name="Daghino S."/>
            <person name="Barry K."/>
            <person name="Choi C."/>
            <person name="Cichocki N."/>
            <person name="Clum A."/>
            <person name="Copeland A."/>
            <person name="Hainaut M."/>
            <person name="Haridas S."/>
            <person name="Labutti K."/>
            <person name="Lindquist E."/>
            <person name="Lipzen A."/>
            <person name="Khouja H.-R."/>
            <person name="Murat C."/>
            <person name="Ohm R."/>
            <person name="Olson A."/>
            <person name="Spatafora J."/>
            <person name="Veneault-Fourrey C."/>
            <person name="Henrissat B."/>
            <person name="Grigoriev I."/>
            <person name="Martin F."/>
            <person name="Perotto S."/>
        </authorList>
    </citation>
    <scope>NUCLEOTIDE SEQUENCE [LARGE SCALE GENOMIC DNA]</scope>
    <source>
        <strain evidence="4 5">F</strain>
    </source>
</reference>
<feature type="domain" description="Zn(2)-C6 fungal-type" evidence="3">
    <location>
        <begin position="22"/>
        <end position="60"/>
    </location>
</feature>
<dbReference type="SMART" id="SM00066">
    <property type="entry name" value="GAL4"/>
    <property type="match status" value="1"/>
</dbReference>
<dbReference type="OrthoDB" id="2262349at2759"/>
<dbReference type="PANTHER" id="PTHR31644:SF3">
    <property type="entry name" value="ZN(II)2CYS6 TRANSCRIPTION FACTOR (EUROFUNG)"/>
    <property type="match status" value="1"/>
</dbReference>
<dbReference type="SUPFAM" id="SSF57701">
    <property type="entry name" value="Zn2/Cys6 DNA-binding domain"/>
    <property type="match status" value="1"/>
</dbReference>
<dbReference type="EMBL" id="KZ613951">
    <property type="protein sequence ID" value="PMD36046.1"/>
    <property type="molecule type" value="Genomic_DNA"/>
</dbReference>
<dbReference type="GO" id="GO:0000981">
    <property type="term" value="F:DNA-binding transcription factor activity, RNA polymerase II-specific"/>
    <property type="evidence" value="ECO:0007669"/>
    <property type="project" value="InterPro"/>
</dbReference>
<evidence type="ECO:0000256" key="2">
    <source>
        <dbReference type="SAM" id="MobiDB-lite"/>
    </source>
</evidence>
<dbReference type="PROSITE" id="PS50048">
    <property type="entry name" value="ZN2_CY6_FUNGAL_2"/>
    <property type="match status" value="1"/>
</dbReference>
<gene>
    <name evidence="4" type="ORF">L207DRAFT_556549</name>
</gene>
<feature type="region of interest" description="Disordered" evidence="2">
    <location>
        <begin position="170"/>
        <end position="201"/>
    </location>
</feature>
<dbReference type="GO" id="GO:0005634">
    <property type="term" value="C:nucleus"/>
    <property type="evidence" value="ECO:0007669"/>
    <property type="project" value="TreeGrafter"/>
</dbReference>
<dbReference type="GO" id="GO:0009074">
    <property type="term" value="P:aromatic amino acid family catabolic process"/>
    <property type="evidence" value="ECO:0007669"/>
    <property type="project" value="TreeGrafter"/>
</dbReference>
<proteinExistence type="predicted"/>
<keyword evidence="5" id="KW-1185">Reference proteome</keyword>
<dbReference type="PROSITE" id="PS00463">
    <property type="entry name" value="ZN2_CY6_FUNGAL_1"/>
    <property type="match status" value="1"/>
</dbReference>
<feature type="region of interest" description="Disordered" evidence="2">
    <location>
        <begin position="381"/>
        <end position="405"/>
    </location>
</feature>
<name>A0A2J6RC03_HYAVF</name>
<feature type="compositionally biased region" description="Basic and acidic residues" evidence="2">
    <location>
        <begin position="386"/>
        <end position="405"/>
    </location>
</feature>
<feature type="compositionally biased region" description="Basic and acidic residues" evidence="2">
    <location>
        <begin position="31"/>
        <end position="42"/>
    </location>
</feature>
<protein>
    <recommendedName>
        <fullName evidence="3">Zn(2)-C6 fungal-type domain-containing protein</fullName>
    </recommendedName>
</protein>
<dbReference type="GO" id="GO:0008270">
    <property type="term" value="F:zinc ion binding"/>
    <property type="evidence" value="ECO:0007669"/>
    <property type="project" value="InterPro"/>
</dbReference>
<feature type="compositionally biased region" description="Basic and acidic residues" evidence="2">
    <location>
        <begin position="67"/>
        <end position="86"/>
    </location>
</feature>